<dbReference type="Proteomes" id="UP001500957">
    <property type="component" value="Unassembled WGS sequence"/>
</dbReference>
<evidence type="ECO:0000313" key="3">
    <source>
        <dbReference type="Proteomes" id="UP001500957"/>
    </source>
</evidence>
<dbReference type="RefSeq" id="WP_344607713.1">
    <property type="nucleotide sequence ID" value="NZ_BAAAHE010000038.1"/>
</dbReference>
<comment type="caution">
    <text evidence="2">The sequence shown here is derived from an EMBL/GenBank/DDBJ whole genome shotgun (WGS) entry which is preliminary data.</text>
</comment>
<proteinExistence type="predicted"/>
<keyword evidence="1" id="KW-0812">Transmembrane</keyword>
<gene>
    <name evidence="2" type="ORF">GCM10009547_38240</name>
</gene>
<feature type="transmembrane region" description="Helical" evidence="1">
    <location>
        <begin position="200"/>
        <end position="224"/>
    </location>
</feature>
<reference evidence="2 3" key="1">
    <citation type="journal article" date="2019" name="Int. J. Syst. Evol. Microbiol.">
        <title>The Global Catalogue of Microorganisms (GCM) 10K type strain sequencing project: providing services to taxonomists for standard genome sequencing and annotation.</title>
        <authorList>
            <consortium name="The Broad Institute Genomics Platform"/>
            <consortium name="The Broad Institute Genome Sequencing Center for Infectious Disease"/>
            <person name="Wu L."/>
            <person name="Ma J."/>
        </authorList>
    </citation>
    <scope>NUCLEOTIDE SEQUENCE [LARGE SCALE GENOMIC DNA]</scope>
    <source>
        <strain evidence="2 3">JCM 10671</strain>
    </source>
</reference>
<feature type="transmembrane region" description="Helical" evidence="1">
    <location>
        <begin position="170"/>
        <end position="194"/>
    </location>
</feature>
<name>A0ABN1H6X9_9ACTN</name>
<protein>
    <submittedName>
        <fullName evidence="2">Uncharacterized protein</fullName>
    </submittedName>
</protein>
<feature type="transmembrane region" description="Helical" evidence="1">
    <location>
        <begin position="12"/>
        <end position="33"/>
    </location>
</feature>
<feature type="transmembrane region" description="Helical" evidence="1">
    <location>
        <begin position="138"/>
        <end position="158"/>
    </location>
</feature>
<dbReference type="EMBL" id="BAAAHE010000038">
    <property type="protein sequence ID" value="GAA0630756.1"/>
    <property type="molecule type" value="Genomic_DNA"/>
</dbReference>
<evidence type="ECO:0000256" key="1">
    <source>
        <dbReference type="SAM" id="Phobius"/>
    </source>
</evidence>
<keyword evidence="1" id="KW-1133">Transmembrane helix</keyword>
<keyword evidence="1" id="KW-0472">Membrane</keyword>
<keyword evidence="3" id="KW-1185">Reference proteome</keyword>
<accession>A0ABN1H6X9</accession>
<feature type="transmembrane region" description="Helical" evidence="1">
    <location>
        <begin position="61"/>
        <end position="79"/>
    </location>
</feature>
<feature type="transmembrane region" description="Helical" evidence="1">
    <location>
        <begin position="91"/>
        <end position="118"/>
    </location>
</feature>
<organism evidence="2 3">
    <name type="scientific">Sporichthya brevicatena</name>
    <dbReference type="NCBI Taxonomy" id="171442"/>
    <lineage>
        <taxon>Bacteria</taxon>
        <taxon>Bacillati</taxon>
        <taxon>Actinomycetota</taxon>
        <taxon>Actinomycetes</taxon>
        <taxon>Sporichthyales</taxon>
        <taxon>Sporichthyaceae</taxon>
        <taxon>Sporichthya</taxon>
    </lineage>
</organism>
<sequence>MNSLSTTTQRGMAYCALAFCAVYGTGILLAGFVPPPSPNDSADEISDFFASNTERIRTGTLLMMLGGALMIPFFAVLTLQMRRMRGRFDGLALAQLVAGGIAVWVFTLPPIVFAVAAFRPGQNPDVTQMLNDLGWFLFVWNLGTVTCQAVVIAIAIFSDRGEHSGDGEPVFPRWVAYLNVWVAIGFLPGAALTYFKTGIFAWNGVLAFWLAAVLFFSWILVLFWSTLRAVNREAAQVVVEAPVGKEVPA</sequence>
<evidence type="ECO:0000313" key="2">
    <source>
        <dbReference type="EMBL" id="GAA0630756.1"/>
    </source>
</evidence>